<name>A0A3Q8CDG5_9LACO</name>
<dbReference type="RefSeq" id="WP_148127058.1">
    <property type="nucleotide sequence ID" value="NZ_CP018180.1"/>
</dbReference>
<dbReference type="Proteomes" id="UP000324497">
    <property type="component" value="Chromosome"/>
</dbReference>
<dbReference type="Pfam" id="PF05973">
    <property type="entry name" value="Gp49"/>
    <property type="match status" value="1"/>
</dbReference>
<evidence type="ECO:0000313" key="2">
    <source>
        <dbReference type="Proteomes" id="UP000324497"/>
    </source>
</evidence>
<organism evidence="1 2">
    <name type="scientific">Liquorilactobacillus nagelii</name>
    <dbReference type="NCBI Taxonomy" id="82688"/>
    <lineage>
        <taxon>Bacteria</taxon>
        <taxon>Bacillati</taxon>
        <taxon>Bacillota</taxon>
        <taxon>Bacilli</taxon>
        <taxon>Lactobacillales</taxon>
        <taxon>Lactobacillaceae</taxon>
        <taxon>Liquorilactobacillus</taxon>
    </lineage>
</organism>
<proteinExistence type="predicted"/>
<protein>
    <submittedName>
        <fullName evidence="1">Addiction module toxin RelE</fullName>
    </submittedName>
</protein>
<accession>A0A3Q8CDG5</accession>
<keyword evidence="2" id="KW-1185">Reference proteome</keyword>
<reference evidence="1 2" key="1">
    <citation type="submission" date="2016-11" db="EMBL/GenBank/DDBJ databases">
        <title>Interaction between Lactobacillus species and yeast in water kefir.</title>
        <authorList>
            <person name="Behr J."/>
            <person name="Xu D."/>
            <person name="Vogel R.F."/>
        </authorList>
    </citation>
    <scope>NUCLEOTIDE SEQUENCE [LARGE SCALE GENOMIC DNA]</scope>
    <source>
        <strain evidence="1 2">TMW 1.1827</strain>
    </source>
</reference>
<dbReference type="AlphaFoldDB" id="A0A3Q8CDG5"/>
<dbReference type="InterPro" id="IPR009241">
    <property type="entry name" value="HigB-like"/>
</dbReference>
<gene>
    <name evidence="1" type="ORF">BSQ50_09770</name>
</gene>
<sequence>MYEIEVYEDKKGDSEIEDWLNELNDSKQKDDQKVLKKIRYQLKILAELGPKIRPPHSKVIKGYKYPIMELRPQPERIFYACYDGEKFVLLSHYMKKQNKTDKRQVEHAITLLEDWLERKGKQ</sequence>
<evidence type="ECO:0000313" key="1">
    <source>
        <dbReference type="EMBL" id="AUJ32796.1"/>
    </source>
</evidence>
<dbReference type="EMBL" id="CP018180">
    <property type="protein sequence ID" value="AUJ32796.1"/>
    <property type="molecule type" value="Genomic_DNA"/>
</dbReference>
<dbReference type="KEGG" id="lng:BSQ50_09770"/>